<evidence type="ECO:0000256" key="6">
    <source>
        <dbReference type="ARBA" id="ARBA00022759"/>
    </source>
</evidence>
<proteinExistence type="inferred from homology"/>
<dbReference type="InterPro" id="IPR002036">
    <property type="entry name" value="YbeY"/>
</dbReference>
<dbReference type="GO" id="GO:0006364">
    <property type="term" value="P:rRNA processing"/>
    <property type="evidence" value="ECO:0007669"/>
    <property type="project" value="UniProtKB-UniRule"/>
</dbReference>
<dbReference type="PROSITE" id="PS01306">
    <property type="entry name" value="UPF0054"/>
    <property type="match status" value="1"/>
</dbReference>
<comment type="subcellular location">
    <subcellularLocation>
        <location evidence="9">Cytoplasm</location>
    </subcellularLocation>
</comment>
<accession>A0A017RTY5</accession>
<dbReference type="Proteomes" id="UP000019681">
    <property type="component" value="Unassembled WGS sequence"/>
</dbReference>
<dbReference type="NCBIfam" id="TIGR00043">
    <property type="entry name" value="rRNA maturation RNase YbeY"/>
    <property type="match status" value="1"/>
</dbReference>
<keyword evidence="9" id="KW-0963">Cytoplasm</keyword>
<dbReference type="GO" id="GO:0004521">
    <property type="term" value="F:RNA endonuclease activity"/>
    <property type="evidence" value="ECO:0007669"/>
    <property type="project" value="UniProtKB-UniRule"/>
</dbReference>
<dbReference type="GO" id="GO:0004222">
    <property type="term" value="F:metalloendopeptidase activity"/>
    <property type="evidence" value="ECO:0007669"/>
    <property type="project" value="InterPro"/>
</dbReference>
<dbReference type="AlphaFoldDB" id="A0A017RTY5"/>
<evidence type="ECO:0000256" key="5">
    <source>
        <dbReference type="ARBA" id="ARBA00022723"/>
    </source>
</evidence>
<keyword evidence="6 9" id="KW-0255">Endonuclease</keyword>
<gene>
    <name evidence="9" type="primary">ybeY</name>
    <name evidence="10" type="ORF">Q428_09580</name>
</gene>
<evidence type="ECO:0000256" key="1">
    <source>
        <dbReference type="ARBA" id="ARBA00010875"/>
    </source>
</evidence>
<evidence type="ECO:0000256" key="8">
    <source>
        <dbReference type="ARBA" id="ARBA00022833"/>
    </source>
</evidence>
<dbReference type="HAMAP" id="MF_00009">
    <property type="entry name" value="Endoribonucl_YbeY"/>
    <property type="match status" value="1"/>
</dbReference>
<keyword evidence="8 9" id="KW-0862">Zinc</keyword>
<dbReference type="EMBL" id="AZQP01000028">
    <property type="protein sequence ID" value="EYE88122.1"/>
    <property type="molecule type" value="Genomic_DNA"/>
</dbReference>
<dbReference type="GO" id="GO:0008270">
    <property type="term" value="F:zinc ion binding"/>
    <property type="evidence" value="ECO:0007669"/>
    <property type="project" value="UniProtKB-UniRule"/>
</dbReference>
<evidence type="ECO:0000256" key="7">
    <source>
        <dbReference type="ARBA" id="ARBA00022801"/>
    </source>
</evidence>
<dbReference type="PANTHER" id="PTHR46986">
    <property type="entry name" value="ENDORIBONUCLEASE YBEY, CHLOROPLASTIC"/>
    <property type="match status" value="1"/>
</dbReference>
<feature type="binding site" evidence="9">
    <location>
        <position position="129"/>
    </location>
    <ligand>
        <name>Zn(2+)</name>
        <dbReference type="ChEBI" id="CHEBI:29105"/>
        <note>catalytic</note>
    </ligand>
</feature>
<keyword evidence="5 9" id="KW-0479">Metal-binding</keyword>
<feature type="binding site" evidence="9">
    <location>
        <position position="133"/>
    </location>
    <ligand>
        <name>Zn(2+)</name>
        <dbReference type="ChEBI" id="CHEBI:29105"/>
        <note>catalytic</note>
    </ligand>
</feature>
<evidence type="ECO:0000313" key="10">
    <source>
        <dbReference type="EMBL" id="EYE88122.1"/>
    </source>
</evidence>
<dbReference type="InterPro" id="IPR020549">
    <property type="entry name" value="YbeY_CS"/>
</dbReference>
<evidence type="ECO:0000256" key="3">
    <source>
        <dbReference type="ARBA" id="ARBA00022552"/>
    </source>
</evidence>
<keyword evidence="7 9" id="KW-0378">Hydrolase</keyword>
<sequence length="163" mass="19199">MDFVIEDKFLFTKEIKNLIQKSIQSALKHENFNYPYEINIIITNNEGIRKYNWEFRKKDSATDVLSFPMLFFKDGYFNGNNLDINVENTNPDSGEVILGDMILSIERASEQALEYNHSLEREIAFLTVHSILHLLGHDHETEEERKLMRTKEEEILNSMNLVR</sequence>
<comment type="caution">
    <text evidence="10">The sequence shown here is derived from an EMBL/GenBank/DDBJ whole genome shotgun (WGS) entry which is preliminary data.</text>
</comment>
<evidence type="ECO:0000313" key="11">
    <source>
        <dbReference type="Proteomes" id="UP000019681"/>
    </source>
</evidence>
<keyword evidence="11" id="KW-1185">Reference proteome</keyword>
<evidence type="ECO:0000256" key="4">
    <source>
        <dbReference type="ARBA" id="ARBA00022722"/>
    </source>
</evidence>
<dbReference type="Gene3D" id="3.40.390.30">
    <property type="entry name" value="Metalloproteases ('zincins'), catalytic domain"/>
    <property type="match status" value="1"/>
</dbReference>
<evidence type="ECO:0000256" key="9">
    <source>
        <dbReference type="HAMAP-Rule" id="MF_00009"/>
    </source>
</evidence>
<keyword evidence="3 9" id="KW-0698">rRNA processing</keyword>
<dbReference type="EC" id="3.1.-.-" evidence="9"/>
<evidence type="ECO:0000256" key="2">
    <source>
        <dbReference type="ARBA" id="ARBA00022517"/>
    </source>
</evidence>
<name>A0A017RTY5_9CLOT</name>
<comment type="function">
    <text evidence="9">Single strand-specific metallo-endoribonuclease involved in late-stage 70S ribosome quality control and in maturation of the 3' terminus of the 16S rRNA.</text>
</comment>
<comment type="similarity">
    <text evidence="1 9">Belongs to the endoribonuclease YbeY family.</text>
</comment>
<dbReference type="GO" id="GO:0005737">
    <property type="term" value="C:cytoplasm"/>
    <property type="evidence" value="ECO:0007669"/>
    <property type="project" value="UniProtKB-SubCell"/>
</dbReference>
<organism evidence="10 11">
    <name type="scientific">Fervidicella metallireducens AeB</name>
    <dbReference type="NCBI Taxonomy" id="1403537"/>
    <lineage>
        <taxon>Bacteria</taxon>
        <taxon>Bacillati</taxon>
        <taxon>Bacillota</taxon>
        <taxon>Clostridia</taxon>
        <taxon>Eubacteriales</taxon>
        <taxon>Clostridiaceae</taxon>
        <taxon>Fervidicella</taxon>
    </lineage>
</organism>
<reference evidence="10 11" key="1">
    <citation type="journal article" date="2014" name="Genome Announc.">
        <title>Draft Genome Sequence of Fervidicella metallireducens Strain AeBT, an Iron-Reducing Thermoanaerobe from the Great Artesian Basin.</title>
        <authorList>
            <person name="Patel B.K."/>
        </authorList>
    </citation>
    <scope>NUCLEOTIDE SEQUENCE [LARGE SCALE GENOMIC DNA]</scope>
    <source>
        <strain evidence="10 11">AeB</strain>
    </source>
</reference>
<protein>
    <recommendedName>
        <fullName evidence="9">Endoribonuclease YbeY</fullName>
        <ecNumber evidence="9">3.1.-.-</ecNumber>
    </recommendedName>
</protein>
<dbReference type="STRING" id="1403537.Q428_09580"/>
<dbReference type="InterPro" id="IPR023091">
    <property type="entry name" value="MetalPrtase_cat_dom_sf_prd"/>
</dbReference>
<keyword evidence="2 9" id="KW-0690">Ribosome biogenesis</keyword>
<dbReference type="PANTHER" id="PTHR46986:SF1">
    <property type="entry name" value="ENDORIBONUCLEASE YBEY, CHLOROPLASTIC"/>
    <property type="match status" value="1"/>
</dbReference>
<dbReference type="SUPFAM" id="SSF55486">
    <property type="entry name" value="Metalloproteases ('zincins'), catalytic domain"/>
    <property type="match status" value="1"/>
</dbReference>
<keyword evidence="4 9" id="KW-0540">Nuclease</keyword>
<feature type="binding site" evidence="9">
    <location>
        <position position="139"/>
    </location>
    <ligand>
        <name>Zn(2+)</name>
        <dbReference type="ChEBI" id="CHEBI:29105"/>
        <note>catalytic</note>
    </ligand>
</feature>
<dbReference type="Pfam" id="PF02130">
    <property type="entry name" value="YbeY"/>
    <property type="match status" value="1"/>
</dbReference>
<comment type="cofactor">
    <cofactor evidence="9">
        <name>Zn(2+)</name>
        <dbReference type="ChEBI" id="CHEBI:29105"/>
    </cofactor>
    <text evidence="9">Binds 1 zinc ion.</text>
</comment>